<protein>
    <submittedName>
        <fullName evidence="5">Suppressor of tumorigenicity 14 protein-like</fullName>
    </submittedName>
</protein>
<feature type="compositionally biased region" description="Polar residues" evidence="3">
    <location>
        <begin position="1"/>
        <end position="22"/>
    </location>
</feature>
<feature type="transmembrane region" description="Helical" evidence="4">
    <location>
        <begin position="55"/>
        <end position="75"/>
    </location>
</feature>
<keyword evidence="6" id="KW-1185">Reference proteome</keyword>
<dbReference type="InterPro" id="IPR002172">
    <property type="entry name" value="LDrepeatLR_classA_rpt"/>
</dbReference>
<gene>
    <name evidence="5" type="primary">St14-L</name>
    <name evidence="5" type="ORF">Hamer_G019915</name>
</gene>
<dbReference type="SUPFAM" id="SSF57424">
    <property type="entry name" value="LDL receptor-like module"/>
    <property type="match status" value="1"/>
</dbReference>
<dbReference type="AlphaFoldDB" id="A0A8J5MSH4"/>
<dbReference type="CDD" id="cd00112">
    <property type="entry name" value="LDLa"/>
    <property type="match status" value="1"/>
</dbReference>
<feature type="disulfide bond" evidence="2">
    <location>
        <begin position="86"/>
        <end position="104"/>
    </location>
</feature>
<evidence type="ECO:0000256" key="1">
    <source>
        <dbReference type="ARBA" id="ARBA00023157"/>
    </source>
</evidence>
<feature type="disulfide bond" evidence="2">
    <location>
        <begin position="79"/>
        <end position="91"/>
    </location>
</feature>
<dbReference type="Gene3D" id="4.10.400.10">
    <property type="entry name" value="Low-density Lipoprotein Receptor"/>
    <property type="match status" value="1"/>
</dbReference>
<keyword evidence="4" id="KW-0472">Membrane</keyword>
<comment type="caution">
    <text evidence="2">Lacks conserved residue(s) required for the propagation of feature annotation.</text>
</comment>
<proteinExistence type="predicted"/>
<evidence type="ECO:0000256" key="2">
    <source>
        <dbReference type="PROSITE-ProRule" id="PRU00124"/>
    </source>
</evidence>
<feature type="region of interest" description="Disordered" evidence="3">
    <location>
        <begin position="1"/>
        <end position="34"/>
    </location>
</feature>
<dbReference type="PROSITE" id="PS01209">
    <property type="entry name" value="LDLRA_1"/>
    <property type="match status" value="1"/>
</dbReference>
<dbReference type="PROSITE" id="PS50068">
    <property type="entry name" value="LDLRA_2"/>
    <property type="match status" value="1"/>
</dbReference>
<keyword evidence="4" id="KW-1133">Transmembrane helix</keyword>
<comment type="caution">
    <text evidence="5">The sequence shown here is derived from an EMBL/GenBank/DDBJ whole genome shotgun (WGS) entry which is preliminary data.</text>
</comment>
<accession>A0A8J5MSH4</accession>
<organism evidence="5 6">
    <name type="scientific">Homarus americanus</name>
    <name type="common">American lobster</name>
    <dbReference type="NCBI Taxonomy" id="6706"/>
    <lineage>
        <taxon>Eukaryota</taxon>
        <taxon>Metazoa</taxon>
        <taxon>Ecdysozoa</taxon>
        <taxon>Arthropoda</taxon>
        <taxon>Crustacea</taxon>
        <taxon>Multicrustacea</taxon>
        <taxon>Malacostraca</taxon>
        <taxon>Eumalacostraca</taxon>
        <taxon>Eucarida</taxon>
        <taxon>Decapoda</taxon>
        <taxon>Pleocyemata</taxon>
        <taxon>Astacidea</taxon>
        <taxon>Nephropoidea</taxon>
        <taxon>Nephropidae</taxon>
        <taxon>Homarus</taxon>
    </lineage>
</organism>
<keyword evidence="4" id="KW-0812">Transmembrane</keyword>
<name>A0A8J5MSH4_HOMAM</name>
<evidence type="ECO:0000313" key="5">
    <source>
        <dbReference type="EMBL" id="KAG7161902.1"/>
    </source>
</evidence>
<dbReference type="InterPro" id="IPR036055">
    <property type="entry name" value="LDL_receptor-like_sf"/>
</dbReference>
<evidence type="ECO:0000256" key="4">
    <source>
        <dbReference type="SAM" id="Phobius"/>
    </source>
</evidence>
<dbReference type="Proteomes" id="UP000747542">
    <property type="component" value="Unassembled WGS sequence"/>
</dbReference>
<sequence length="121" mass="12912">MTRQSAPSTQTHQPRVIQSQGRSRPKELVNMGGSGGCSGGAPLGFGSLGAGTVRILVGALVVFVVVIVVSLVVFWQAGCPKGGFQCSDGKCLPRSRWCNAEVDCDDQEDELEDECCEYYLL</sequence>
<dbReference type="EMBL" id="JAHLQT010028706">
    <property type="protein sequence ID" value="KAG7161902.1"/>
    <property type="molecule type" value="Genomic_DNA"/>
</dbReference>
<evidence type="ECO:0000256" key="3">
    <source>
        <dbReference type="SAM" id="MobiDB-lite"/>
    </source>
</evidence>
<dbReference type="SMART" id="SM00192">
    <property type="entry name" value="LDLa"/>
    <property type="match status" value="1"/>
</dbReference>
<dbReference type="Pfam" id="PF00057">
    <property type="entry name" value="Ldl_recept_a"/>
    <property type="match status" value="1"/>
</dbReference>
<dbReference type="InterPro" id="IPR023415">
    <property type="entry name" value="LDLR_class-A_CS"/>
</dbReference>
<keyword evidence="1 2" id="KW-1015">Disulfide bond</keyword>
<evidence type="ECO:0000313" key="6">
    <source>
        <dbReference type="Proteomes" id="UP000747542"/>
    </source>
</evidence>
<reference evidence="5" key="1">
    <citation type="journal article" date="2021" name="Sci. Adv.">
        <title>The American lobster genome reveals insights on longevity, neural, and immune adaptations.</title>
        <authorList>
            <person name="Polinski J.M."/>
            <person name="Zimin A.V."/>
            <person name="Clark K.F."/>
            <person name="Kohn A.B."/>
            <person name="Sadowski N."/>
            <person name="Timp W."/>
            <person name="Ptitsyn A."/>
            <person name="Khanna P."/>
            <person name="Romanova D.Y."/>
            <person name="Williams P."/>
            <person name="Greenwood S.J."/>
            <person name="Moroz L.L."/>
            <person name="Walt D.R."/>
            <person name="Bodnar A.G."/>
        </authorList>
    </citation>
    <scope>NUCLEOTIDE SEQUENCE</scope>
    <source>
        <strain evidence="5">GMGI-L3</strain>
    </source>
</reference>